<dbReference type="Pfam" id="PF21157">
    <property type="entry name" value="DksA_N"/>
    <property type="match status" value="1"/>
</dbReference>
<evidence type="ECO:0000313" key="8">
    <source>
        <dbReference type="Proteomes" id="UP000031258"/>
    </source>
</evidence>
<dbReference type="InterPro" id="IPR037187">
    <property type="entry name" value="DnaK_N"/>
</dbReference>
<dbReference type="AlphaFoldDB" id="A0A0C1MTF2"/>
<evidence type="ECO:0000256" key="4">
    <source>
        <dbReference type="PROSITE-ProRule" id="PRU00510"/>
    </source>
</evidence>
<evidence type="ECO:0000313" key="7">
    <source>
        <dbReference type="EMBL" id="KIE05372.1"/>
    </source>
</evidence>
<dbReference type="InterPro" id="IPR020458">
    <property type="entry name" value="Znf_DskA_TraR_CS"/>
</dbReference>
<reference evidence="7 8" key="1">
    <citation type="submission" date="2014-11" db="EMBL/GenBank/DDBJ databases">
        <title>A Rickettsiales Symbiont of Amoebae With Ancient Features.</title>
        <authorList>
            <person name="Schulz F."/>
            <person name="Martijn J."/>
            <person name="Wascher F."/>
            <person name="Kostanjsek R."/>
            <person name="Ettema T.J."/>
            <person name="Horn M."/>
        </authorList>
    </citation>
    <scope>NUCLEOTIDE SEQUENCE [LARGE SCALE GENOMIC DNA]</scope>
    <source>
        <strain evidence="7 8">UWC36</strain>
    </source>
</reference>
<proteinExistence type="predicted"/>
<name>A0A0C1MTF2_9RICK</name>
<keyword evidence="1" id="KW-0479">Metal-binding</keyword>
<feature type="domain" description="DnaK suppressor protein DksA N-terminal" evidence="6">
    <location>
        <begin position="26"/>
        <end position="96"/>
    </location>
</feature>
<dbReference type="Pfam" id="PF01258">
    <property type="entry name" value="zf-dskA_traR"/>
    <property type="match status" value="1"/>
</dbReference>
<keyword evidence="2" id="KW-0863">Zinc-finger</keyword>
<dbReference type="EMBL" id="JSWE01000096">
    <property type="protein sequence ID" value="KIE05372.1"/>
    <property type="molecule type" value="Genomic_DNA"/>
</dbReference>
<dbReference type="InterPro" id="IPR048489">
    <property type="entry name" value="DksA_N"/>
</dbReference>
<dbReference type="SUPFAM" id="SSF109635">
    <property type="entry name" value="DnaK suppressor protein DksA, alpha-hairpin domain"/>
    <property type="match status" value="1"/>
</dbReference>
<evidence type="ECO:0000259" key="5">
    <source>
        <dbReference type="Pfam" id="PF01258"/>
    </source>
</evidence>
<comment type="caution">
    <text evidence="7">The sequence shown here is derived from an EMBL/GenBank/DDBJ whole genome shotgun (WGS) entry which is preliminary data.</text>
</comment>
<evidence type="ECO:0000259" key="6">
    <source>
        <dbReference type="Pfam" id="PF21157"/>
    </source>
</evidence>
<feature type="domain" description="Zinc finger DksA/TraR C4-type" evidence="5">
    <location>
        <begin position="99"/>
        <end position="134"/>
    </location>
</feature>
<dbReference type="PROSITE" id="PS01102">
    <property type="entry name" value="ZF_DKSA_1"/>
    <property type="match status" value="1"/>
</dbReference>
<accession>A0A0C1MTF2</accession>
<evidence type="ECO:0000256" key="2">
    <source>
        <dbReference type="ARBA" id="ARBA00022771"/>
    </source>
</evidence>
<organism evidence="7 8">
    <name type="scientific">Candidatus Jidaibacter acanthamoebae</name>
    <dbReference type="NCBI Taxonomy" id="86105"/>
    <lineage>
        <taxon>Bacteria</taxon>
        <taxon>Pseudomonadati</taxon>
        <taxon>Pseudomonadota</taxon>
        <taxon>Alphaproteobacteria</taxon>
        <taxon>Rickettsiales</taxon>
        <taxon>Candidatus Midichloriaceae</taxon>
        <taxon>Candidatus Jidaibacter</taxon>
    </lineage>
</organism>
<feature type="zinc finger region" description="dksA C4-type" evidence="4">
    <location>
        <begin position="104"/>
        <end position="128"/>
    </location>
</feature>
<dbReference type="STRING" id="86105.NF27_DT01460"/>
<dbReference type="Proteomes" id="UP000031258">
    <property type="component" value="Unassembled WGS sequence"/>
</dbReference>
<dbReference type="OrthoDB" id="9803742at2"/>
<dbReference type="GO" id="GO:0008270">
    <property type="term" value="F:zinc ion binding"/>
    <property type="evidence" value="ECO:0007669"/>
    <property type="project" value="UniProtKB-KW"/>
</dbReference>
<dbReference type="PROSITE" id="PS51128">
    <property type="entry name" value="ZF_DKSA_2"/>
    <property type="match status" value="1"/>
</dbReference>
<evidence type="ECO:0000256" key="3">
    <source>
        <dbReference type="ARBA" id="ARBA00022833"/>
    </source>
</evidence>
<dbReference type="RefSeq" id="WP_039456465.1">
    <property type="nucleotide sequence ID" value="NZ_JSWE01000096.1"/>
</dbReference>
<evidence type="ECO:0000256" key="1">
    <source>
        <dbReference type="ARBA" id="ARBA00022723"/>
    </source>
</evidence>
<dbReference type="PANTHER" id="PTHR33823:SF2">
    <property type="entry name" value="RNA POLYMERASE-BINDING TRANSCRIPTION FACTOR DKSA"/>
    <property type="match status" value="1"/>
</dbReference>
<dbReference type="Gene3D" id="1.20.120.910">
    <property type="entry name" value="DksA, coiled-coil domain"/>
    <property type="match status" value="1"/>
</dbReference>
<protein>
    <submittedName>
        <fullName evidence="7">RNA polymerase-binding transcription factor DksA</fullName>
    </submittedName>
</protein>
<dbReference type="SUPFAM" id="SSF57716">
    <property type="entry name" value="Glucocorticoid receptor-like (DNA-binding domain)"/>
    <property type="match status" value="1"/>
</dbReference>
<dbReference type="PANTHER" id="PTHR33823">
    <property type="entry name" value="RNA POLYMERASE-BINDING TRANSCRIPTION FACTOR DKSA-RELATED"/>
    <property type="match status" value="1"/>
</dbReference>
<gene>
    <name evidence="7" type="primary">dksA_3</name>
    <name evidence="7" type="ORF">NF27_DT01460</name>
</gene>
<keyword evidence="3" id="KW-0862">Zinc</keyword>
<dbReference type="InterPro" id="IPR000962">
    <property type="entry name" value="Znf_DskA_TraR"/>
</dbReference>
<keyword evidence="8" id="KW-1185">Reference proteome</keyword>
<sequence length="142" mass="16397">MVNKQSEKQNSYNFSNEEEYMSPQMLEYFKQKLLNWHDELLRKTREEDNAIHQGLGREPDHVDSAVNEVALENELIPGINHDRGLLAQVEEALNRIEQGDYGFCSVTGEPIGFARLDAWPIATRSIEAQEEEEKNNKVHTKL</sequence>